<keyword evidence="4" id="KW-1185">Reference proteome</keyword>
<dbReference type="EMBL" id="FQZS01000004">
    <property type="protein sequence ID" value="SHI54163.1"/>
    <property type="molecule type" value="Genomic_DNA"/>
</dbReference>
<protein>
    <submittedName>
        <fullName evidence="3">Uncharacterized protein</fullName>
    </submittedName>
</protein>
<evidence type="ECO:0000313" key="4">
    <source>
        <dbReference type="Proteomes" id="UP000184442"/>
    </source>
</evidence>
<keyword evidence="1" id="KW-0732">Signal</keyword>
<dbReference type="RefSeq" id="WP_073024393.1">
    <property type="nucleotide sequence ID" value="NZ_FQZS01000004.1"/>
</dbReference>
<dbReference type="Gene3D" id="2.60.40.1220">
    <property type="match status" value="6"/>
</dbReference>
<evidence type="ECO:0000313" key="3">
    <source>
        <dbReference type="EMBL" id="SHI54163.1"/>
    </source>
</evidence>
<name>A0A1M6BZT8_9FIRM</name>
<dbReference type="Proteomes" id="UP000184442">
    <property type="component" value="Unassembled WGS sequence"/>
</dbReference>
<dbReference type="OrthoDB" id="2077808at2"/>
<feature type="coiled-coil region" evidence="2">
    <location>
        <begin position="994"/>
        <end position="1028"/>
    </location>
</feature>
<gene>
    <name evidence="3" type="ORF">SAMN02745176_00615</name>
</gene>
<feature type="coiled-coil region" evidence="2">
    <location>
        <begin position="1325"/>
        <end position="1393"/>
    </location>
</feature>
<keyword evidence="2" id="KW-0175">Coiled coil</keyword>
<evidence type="ECO:0000256" key="1">
    <source>
        <dbReference type="ARBA" id="ARBA00022729"/>
    </source>
</evidence>
<dbReference type="InterPro" id="IPR014755">
    <property type="entry name" value="Cu-Rt/internalin_Ig-like"/>
</dbReference>
<dbReference type="STRING" id="1122184.SAMN02745176_00615"/>
<sequence length="1531" mass="171273">MKFASSIGLKPSRENKFTIDLLAKATVSALRTKTKDGLRYVNVLIGQGVIKKSRALSAGLISDMIDVDVKSVKAVGNTVVEIVFKENVDSYDVEELDNYDIDGLSVKDAYLVRKDAVRVETSAQTSGKLYSMTVANQKVKFTGVAKVSGAPNIKNVKSEDVETVVIEFDKELDFDSATSTSNYSISGVYVKEAVLEGRKVTLSTDGLQAKKSYTVKVSNIKSIDGVALRSASKNFYAKIDTNPPTLKNVKAETNRRVVITFSEAVTRSSAEDLRNYYIKSGSGELEILDAVLTGDDEDTVELTTEPMKTGVKYELTVENIVDKTKAANMMKRPAKKTFYGVKEDKNAPVMSKSDLKVLSRNHIQVVFTDNSRIMEDTVLNPDNYEITKNDRNKDRLNVESVEKISYKDGKYKVMLKVEDLTIGSSYTVKAYNIEDEFGNVLEKNNSATVTVARDDFAAATVYKYNVVSGNKLEIYFTKPLDEKSAEDISNYEISNDIGKPIEATYENEKVTLEMAQMIEGKKYKVTIDGVLDMMGNKLKLNFEYKATAGGEEDNDGPMLEYIYAVNKYVVAAVFDEPVSYTENSTVLVLKSGGKTMKLYAKALTNDDRTIEFSNIKEGKKLSDGVLYTVDKNESLKGIKDRTVNKNPFDRKDLNDYDLEIYGIDEDPEKPEILNISQRDGKTFEIEFSKEVMVEKKEASTVGSPSATFSVKTDDEDRRFVTFTITSSKAIDGTKDYKVDIEKIVTDKHGIGAENTYGNYTLLYGEYKDEDKPYILTVTAVDRVTVEIEYNESIGYEGKYTIKNTDDTAKYKTIGNTLKKIDKNKVILSLSQPLEGRYEYVLIVDTPAKDLVGNTSENTKGDEFYFMGTDLAPVKLPAIEEQENKTAAQKVMAKISDLPKDIRLSDKEKVYAALAAYNDLTANGKKYVDNYDKLKKAIDAIDKLEQEAKDKIKAAEVEKLIENLLKVENIKLEDANKIKAVREAYDALTKSQRDLVSNIRKLLLLEDRIKELKEKHEQTEEDKKKAANVEKAINDLPKVENIKLTDKESVKNAREAYEKLSSTQKKLVTNLDKLKKAENRINELEKEREQTEEDKRKAARVEELINDLPKVQDIRLIDKDEVEDARKAYEKLSSTQKQLVTNLDKLVKAENRINELEKEKAQTDEDKKKAARVEDMINELPDAERIKLSHKDEVEAARSAYNNLSSDQQALITNINKLVSAEKKLVELEAKRDEEEKADKVAREAAEKAVAAFELVSSREEWNNKISALSKAIDTLKASIEGYLNDTETTPSKGAIEIFGRWFGQKSSDAKETDNSAKLEEAYAAFNKALEEAEAFMQKVKEAETKAVEAYENLKDGDFKTGMAGIIRDAKAKADDAGEKIKDLKANIPKLQDVLDVKTAKTWLTADKFTFDPNNPQSSESPIIYAAANHHNQTVYDYSVVENKAGGRSIRSFGGGNMTPGSVIIQDRKAAFGLGGESKNSDNRLILKIVRGTEDTTVTLKVEISKGSVVTYKLFKINIPKLSDEMLPITVE</sequence>
<accession>A0A1M6BZT8</accession>
<feature type="coiled-coil region" evidence="2">
    <location>
        <begin position="926"/>
        <end position="957"/>
    </location>
</feature>
<organism evidence="3 4">
    <name type="scientific">Lutispora thermophila DSM 19022</name>
    <dbReference type="NCBI Taxonomy" id="1122184"/>
    <lineage>
        <taxon>Bacteria</taxon>
        <taxon>Bacillati</taxon>
        <taxon>Bacillota</taxon>
        <taxon>Clostridia</taxon>
        <taxon>Lutisporales</taxon>
        <taxon>Lutisporaceae</taxon>
        <taxon>Lutispora</taxon>
    </lineage>
</organism>
<proteinExistence type="predicted"/>
<evidence type="ECO:0000256" key="2">
    <source>
        <dbReference type="SAM" id="Coils"/>
    </source>
</evidence>
<reference evidence="3 4" key="1">
    <citation type="submission" date="2016-11" db="EMBL/GenBank/DDBJ databases">
        <authorList>
            <person name="Jaros S."/>
            <person name="Januszkiewicz K."/>
            <person name="Wedrychowicz H."/>
        </authorList>
    </citation>
    <scope>NUCLEOTIDE SEQUENCE [LARGE SCALE GENOMIC DNA]</scope>
    <source>
        <strain evidence="3 4">DSM 19022</strain>
    </source>
</reference>
<feature type="coiled-coil region" evidence="2">
    <location>
        <begin position="1217"/>
        <end position="1278"/>
    </location>
</feature>
<feature type="coiled-coil region" evidence="2">
    <location>
        <begin position="1138"/>
        <end position="1172"/>
    </location>
</feature>
<feature type="coiled-coil region" evidence="2">
    <location>
        <begin position="1056"/>
        <end position="1103"/>
    </location>
</feature>